<sequence length="679" mass="77203">MDNSIENLTNTLALLTQSYKTYLPQTNNQLRTSSNPKNQATIQDGRVVVQNVQGRQNRGQGNNARGAGAAGYGGAQNIVGYANPGGQDNAVDEDVDEQPLQDLALNVDNLFQADDCDAFDSDVDEAPTAQTMFMANLSSADVVYDEASPSNDSDILSVVHDHDHYKDAVCEHHEVHEMHDDVQPNYVVDSHTDYTSDSNMIPYDQYVKDNAVPVVQSNVSSNNNVVDKSLTAELATYKEQVELYERRARFELAEREQKIDEQLRIVITDRNIKEEKLKKKLHCVKMQLASTINHNKSMNKVAIGYKNPLCLTCAKQVQPALYNGHEIIKTDHVPAIMHNSEDTLEIAEITRKKMNEKMKTPLWTHNKINIRPPDYSKENFLATFTPQTQLTPEQMFWSKDVLKMKTEALAEQAKAAKPVRALTVYPPNTPVKLVPRTCKKRITPTGLTEGERGFEQTKECYLTKRIESDEIERKNLLNANDTLIANCLSKEVFYIATNSELNVSRFSGMHDAHTVVQARCLKLEIEFSKLKDKIQKDDHDVMVKRFSNLEVQHLNLQLKYHLKENLGNNNSLPAQDGHDFDSVFEIKKLKASIQGKDNAIRKLRTQISQLQETRSEADRTLDFRALDFQITQEVPPRLRNNSEVNLDYLKHLKESVETLREIVEEAKAERQLDRNLRNS</sequence>
<reference evidence="2" key="1">
    <citation type="journal article" date="2019" name="Sci. Rep.">
        <title>Draft genome of Tanacetum cinerariifolium, the natural source of mosquito coil.</title>
        <authorList>
            <person name="Yamashiro T."/>
            <person name="Shiraishi A."/>
            <person name="Satake H."/>
            <person name="Nakayama K."/>
        </authorList>
    </citation>
    <scope>NUCLEOTIDE SEQUENCE</scope>
</reference>
<evidence type="ECO:0000256" key="1">
    <source>
        <dbReference type="SAM" id="Coils"/>
    </source>
</evidence>
<keyword evidence="1" id="KW-0175">Coiled coil</keyword>
<protein>
    <submittedName>
        <fullName evidence="2">Uncharacterized protein</fullName>
    </submittedName>
</protein>
<accession>A0A6L2NCF7</accession>
<feature type="coiled-coil region" evidence="1">
    <location>
        <begin position="227"/>
        <end position="254"/>
    </location>
</feature>
<comment type="caution">
    <text evidence="2">The sequence shown here is derived from an EMBL/GenBank/DDBJ whole genome shotgun (WGS) entry which is preliminary data.</text>
</comment>
<dbReference type="EMBL" id="BKCJ010008545">
    <property type="protein sequence ID" value="GEU82772.1"/>
    <property type="molecule type" value="Genomic_DNA"/>
</dbReference>
<gene>
    <name evidence="2" type="ORF">Tci_054750</name>
</gene>
<name>A0A6L2NCF7_TANCI</name>
<organism evidence="2">
    <name type="scientific">Tanacetum cinerariifolium</name>
    <name type="common">Dalmatian daisy</name>
    <name type="synonym">Chrysanthemum cinerariifolium</name>
    <dbReference type="NCBI Taxonomy" id="118510"/>
    <lineage>
        <taxon>Eukaryota</taxon>
        <taxon>Viridiplantae</taxon>
        <taxon>Streptophyta</taxon>
        <taxon>Embryophyta</taxon>
        <taxon>Tracheophyta</taxon>
        <taxon>Spermatophyta</taxon>
        <taxon>Magnoliopsida</taxon>
        <taxon>eudicotyledons</taxon>
        <taxon>Gunneridae</taxon>
        <taxon>Pentapetalae</taxon>
        <taxon>asterids</taxon>
        <taxon>campanulids</taxon>
        <taxon>Asterales</taxon>
        <taxon>Asteraceae</taxon>
        <taxon>Asteroideae</taxon>
        <taxon>Anthemideae</taxon>
        <taxon>Anthemidinae</taxon>
        <taxon>Tanacetum</taxon>
    </lineage>
</organism>
<evidence type="ECO:0000313" key="2">
    <source>
        <dbReference type="EMBL" id="GEU82772.1"/>
    </source>
</evidence>
<dbReference type="AlphaFoldDB" id="A0A6L2NCF7"/>
<proteinExistence type="predicted"/>
<feature type="coiled-coil region" evidence="1">
    <location>
        <begin position="586"/>
        <end position="620"/>
    </location>
</feature>